<feature type="transmembrane region" description="Helical" evidence="5">
    <location>
        <begin position="111"/>
        <end position="131"/>
    </location>
</feature>
<feature type="transmembrane region" description="Helical" evidence="5">
    <location>
        <begin position="172"/>
        <end position="194"/>
    </location>
</feature>
<feature type="transmembrane region" description="Helical" evidence="5">
    <location>
        <begin position="393"/>
        <end position="413"/>
    </location>
</feature>
<dbReference type="GO" id="GO:0016874">
    <property type="term" value="F:ligase activity"/>
    <property type="evidence" value="ECO:0007669"/>
    <property type="project" value="UniProtKB-KW"/>
</dbReference>
<dbReference type="InterPro" id="IPR007016">
    <property type="entry name" value="O-antigen_ligase-rel_domated"/>
</dbReference>
<dbReference type="Proteomes" id="UP000676386">
    <property type="component" value="Unassembled WGS sequence"/>
</dbReference>
<name>A0ABS5J9S6_9BACT</name>
<feature type="transmembrane region" description="Helical" evidence="5">
    <location>
        <begin position="34"/>
        <end position="53"/>
    </location>
</feature>
<organism evidence="7 8">
    <name type="scientific">Chitinophaga hostae</name>
    <dbReference type="NCBI Taxonomy" id="2831022"/>
    <lineage>
        <taxon>Bacteria</taxon>
        <taxon>Pseudomonadati</taxon>
        <taxon>Bacteroidota</taxon>
        <taxon>Chitinophagia</taxon>
        <taxon>Chitinophagales</taxon>
        <taxon>Chitinophagaceae</taxon>
        <taxon>Chitinophaga</taxon>
    </lineage>
</organism>
<feature type="transmembrane region" description="Helical" evidence="5">
    <location>
        <begin position="425"/>
        <end position="443"/>
    </location>
</feature>
<feature type="transmembrane region" description="Helical" evidence="5">
    <location>
        <begin position="304"/>
        <end position="321"/>
    </location>
</feature>
<evidence type="ECO:0000256" key="1">
    <source>
        <dbReference type="ARBA" id="ARBA00004141"/>
    </source>
</evidence>
<reference evidence="7 8" key="1">
    <citation type="submission" date="2021-04" db="EMBL/GenBank/DDBJ databases">
        <title>Chitinophaga sp. nov., isolated from the rhizosphere soil.</title>
        <authorList>
            <person name="He S."/>
        </authorList>
    </citation>
    <scope>NUCLEOTIDE SEQUENCE [LARGE SCALE GENOMIC DNA]</scope>
    <source>
        <strain evidence="7 8">2R12</strain>
    </source>
</reference>
<evidence type="ECO:0000256" key="4">
    <source>
        <dbReference type="ARBA" id="ARBA00023136"/>
    </source>
</evidence>
<sequence length="476" mass="53609">MEFAKKNIYQLFIITSWVVLIPIIAYLSAQDVKYTMLLIGLAVGLTVAGVSILNYRAGYYITCVVALTVRVLERMSGSEMPVGVLIDAVVLITLLGSLLKPDDKSIRKVDFLRDPVLITFYIYAGFILLQFFNPAYVHDRHGWSTFARVYVRNMIMLYLVMKMIRNMDDLKVFIKFWIIILTLAAFYACIQQWFGLMPFEKAFIARYPEKFKTVIILTGIRIFSFVSDPAVFGVIMACGCIMNIVLLTSSNKMVPVHQKVLLLISLVLQFMALGYSGTRTAYVMVPMGLVIMLFVNLHNKNTVIGALVFVFAFLVVMFGPFHSNPTIIRIRTAFSGSEDASLNVREVNRHRIQPYIYSHPIGGGFLSCEPGSGSELDGFPPDSGYLRTVLEQGYIGLILVCFNIFLVMQYTVANYFRSKTETEKQYTLLIICVMFAMVVSIYAQESSGLIESALLYYGLNGISIKLKYLSSPNITT</sequence>
<gene>
    <name evidence="7" type="ORF">KE626_31790</name>
</gene>
<feature type="domain" description="O-antigen ligase-related" evidence="6">
    <location>
        <begin position="265"/>
        <end position="400"/>
    </location>
</feature>
<evidence type="ECO:0000256" key="3">
    <source>
        <dbReference type="ARBA" id="ARBA00022989"/>
    </source>
</evidence>
<feature type="transmembrane region" description="Helical" evidence="5">
    <location>
        <begin position="214"/>
        <end position="247"/>
    </location>
</feature>
<comment type="caution">
    <text evidence="7">The sequence shown here is derived from an EMBL/GenBank/DDBJ whole genome shotgun (WGS) entry which is preliminary data.</text>
</comment>
<evidence type="ECO:0000313" key="7">
    <source>
        <dbReference type="EMBL" id="MBS0031957.1"/>
    </source>
</evidence>
<evidence type="ECO:0000256" key="5">
    <source>
        <dbReference type="SAM" id="Phobius"/>
    </source>
</evidence>
<dbReference type="PANTHER" id="PTHR37422">
    <property type="entry name" value="TEICHURONIC ACID BIOSYNTHESIS PROTEIN TUAE"/>
    <property type="match status" value="1"/>
</dbReference>
<feature type="transmembrane region" description="Helical" evidence="5">
    <location>
        <begin position="7"/>
        <end position="28"/>
    </location>
</feature>
<evidence type="ECO:0000256" key="2">
    <source>
        <dbReference type="ARBA" id="ARBA00022692"/>
    </source>
</evidence>
<dbReference type="EMBL" id="JAGTXB010000026">
    <property type="protein sequence ID" value="MBS0031957.1"/>
    <property type="molecule type" value="Genomic_DNA"/>
</dbReference>
<comment type="subcellular location">
    <subcellularLocation>
        <location evidence="1">Membrane</location>
        <topology evidence="1">Multi-pass membrane protein</topology>
    </subcellularLocation>
</comment>
<dbReference type="PANTHER" id="PTHR37422:SF13">
    <property type="entry name" value="LIPOPOLYSACCHARIDE BIOSYNTHESIS PROTEIN PA4999-RELATED"/>
    <property type="match status" value="1"/>
</dbReference>
<evidence type="ECO:0000313" key="8">
    <source>
        <dbReference type="Proteomes" id="UP000676386"/>
    </source>
</evidence>
<evidence type="ECO:0000259" key="6">
    <source>
        <dbReference type="Pfam" id="PF04932"/>
    </source>
</evidence>
<proteinExistence type="predicted"/>
<feature type="transmembrane region" description="Helical" evidence="5">
    <location>
        <begin position="82"/>
        <end position="99"/>
    </location>
</feature>
<dbReference type="Pfam" id="PF04932">
    <property type="entry name" value="Wzy_C"/>
    <property type="match status" value="1"/>
</dbReference>
<keyword evidence="8" id="KW-1185">Reference proteome</keyword>
<keyword evidence="4 5" id="KW-0472">Membrane</keyword>
<feature type="transmembrane region" description="Helical" evidence="5">
    <location>
        <begin position="259"/>
        <end position="275"/>
    </location>
</feature>
<accession>A0ABS5J9S6</accession>
<keyword evidence="2 5" id="KW-0812">Transmembrane</keyword>
<dbReference type="RefSeq" id="WP_211977113.1">
    <property type="nucleotide sequence ID" value="NZ_CBFHAM010000086.1"/>
</dbReference>
<keyword evidence="3 5" id="KW-1133">Transmembrane helix</keyword>
<dbReference type="InterPro" id="IPR051533">
    <property type="entry name" value="WaaL-like"/>
</dbReference>
<keyword evidence="7" id="KW-0436">Ligase</keyword>
<protein>
    <submittedName>
        <fullName evidence="7">O-antigen ligase family protein</fullName>
    </submittedName>
</protein>